<sequence length="122" mass="13406">MQTPPTIPLASLLAEPIESKPLPAPPKPVSVSAPKYTRVRGTNVIREVEPEPTTKSVKVRRVDRPIYLKDAPLGSGGMAQAVVEKRASLPLRKIRTGRRLQDQLEEAYYGKTEAFWSVVGAC</sequence>
<reference evidence="1 2" key="1">
    <citation type="submission" date="2014-06" db="EMBL/GenBank/DDBJ databases">
        <title>Evolutionary Origins and Diversification of the Mycorrhizal Mutualists.</title>
        <authorList>
            <consortium name="DOE Joint Genome Institute"/>
            <consortium name="Mycorrhizal Genomics Consortium"/>
            <person name="Kohler A."/>
            <person name="Kuo A."/>
            <person name="Nagy L.G."/>
            <person name="Floudas D."/>
            <person name="Copeland A."/>
            <person name="Barry K.W."/>
            <person name="Cichocki N."/>
            <person name="Veneault-Fourrey C."/>
            <person name="LaButti K."/>
            <person name="Lindquist E.A."/>
            <person name="Lipzen A."/>
            <person name="Lundell T."/>
            <person name="Morin E."/>
            <person name="Murat C."/>
            <person name="Riley R."/>
            <person name="Ohm R."/>
            <person name="Sun H."/>
            <person name="Tunlid A."/>
            <person name="Henrissat B."/>
            <person name="Grigoriev I.V."/>
            <person name="Hibbett D.S."/>
            <person name="Martin F."/>
        </authorList>
    </citation>
    <scope>NUCLEOTIDE SEQUENCE [LARGE SCALE GENOMIC DNA]</scope>
    <source>
        <strain evidence="1 2">SS14</strain>
    </source>
</reference>
<protein>
    <submittedName>
        <fullName evidence="1">Uncharacterized protein</fullName>
    </submittedName>
</protein>
<organism evidence="1 2">
    <name type="scientific">Sphaerobolus stellatus (strain SS14)</name>
    <dbReference type="NCBI Taxonomy" id="990650"/>
    <lineage>
        <taxon>Eukaryota</taxon>
        <taxon>Fungi</taxon>
        <taxon>Dikarya</taxon>
        <taxon>Basidiomycota</taxon>
        <taxon>Agaricomycotina</taxon>
        <taxon>Agaricomycetes</taxon>
        <taxon>Phallomycetidae</taxon>
        <taxon>Geastrales</taxon>
        <taxon>Sphaerobolaceae</taxon>
        <taxon>Sphaerobolus</taxon>
    </lineage>
</organism>
<dbReference type="EMBL" id="KN837227">
    <property type="protein sequence ID" value="KIJ32396.1"/>
    <property type="molecule type" value="Genomic_DNA"/>
</dbReference>
<dbReference type="Proteomes" id="UP000054279">
    <property type="component" value="Unassembled WGS sequence"/>
</dbReference>
<keyword evidence="2" id="KW-1185">Reference proteome</keyword>
<accession>A0A0C9V4P6</accession>
<dbReference type="AlphaFoldDB" id="A0A0C9V4P6"/>
<evidence type="ECO:0000313" key="1">
    <source>
        <dbReference type="EMBL" id="KIJ32396.1"/>
    </source>
</evidence>
<evidence type="ECO:0000313" key="2">
    <source>
        <dbReference type="Proteomes" id="UP000054279"/>
    </source>
</evidence>
<dbReference type="HOGENOM" id="CLU_2028205_0_0_1"/>
<name>A0A0C9V4P6_SPHS4</name>
<proteinExistence type="predicted"/>
<gene>
    <name evidence="1" type="ORF">M422DRAFT_783411</name>
</gene>